<keyword evidence="4" id="KW-1185">Reference proteome</keyword>
<feature type="region of interest" description="Disordered" evidence="1">
    <location>
        <begin position="1"/>
        <end position="100"/>
    </location>
</feature>
<feature type="compositionally biased region" description="Polar residues" evidence="1">
    <location>
        <begin position="28"/>
        <end position="41"/>
    </location>
</feature>
<name>A0A9P7VW02_9AGAR</name>
<reference evidence="3" key="1">
    <citation type="submission" date="2020-11" db="EMBL/GenBank/DDBJ databases">
        <title>Adaptations for nitrogen fixation in a non-lichenized fungal sporocarp promotes dispersal by wood-feeding termites.</title>
        <authorList>
            <consortium name="DOE Joint Genome Institute"/>
            <person name="Koch R.A."/>
            <person name="Yoon G."/>
            <person name="Arayal U."/>
            <person name="Lail K."/>
            <person name="Amirebrahimi M."/>
            <person name="Labutti K."/>
            <person name="Lipzen A."/>
            <person name="Riley R."/>
            <person name="Barry K."/>
            <person name="Henrissat B."/>
            <person name="Grigoriev I.V."/>
            <person name="Herr J.R."/>
            <person name="Aime M.C."/>
        </authorList>
    </citation>
    <scope>NUCLEOTIDE SEQUENCE</scope>
    <source>
        <strain evidence="3">MCA 3950</strain>
    </source>
</reference>
<keyword evidence="2" id="KW-0812">Transmembrane</keyword>
<dbReference type="EMBL" id="MU250530">
    <property type="protein sequence ID" value="KAG7447902.1"/>
    <property type="molecule type" value="Genomic_DNA"/>
</dbReference>
<keyword evidence="2" id="KW-1133">Transmembrane helix</keyword>
<dbReference type="AlphaFoldDB" id="A0A9P7VW02"/>
<proteinExistence type="predicted"/>
<feature type="compositionally biased region" description="Basic and acidic residues" evidence="1">
    <location>
        <begin position="48"/>
        <end position="93"/>
    </location>
</feature>
<feature type="compositionally biased region" description="Polar residues" evidence="1">
    <location>
        <begin position="1"/>
        <end position="17"/>
    </location>
</feature>
<evidence type="ECO:0000256" key="1">
    <source>
        <dbReference type="SAM" id="MobiDB-lite"/>
    </source>
</evidence>
<evidence type="ECO:0000256" key="2">
    <source>
        <dbReference type="SAM" id="Phobius"/>
    </source>
</evidence>
<feature type="region of interest" description="Disordered" evidence="1">
    <location>
        <begin position="416"/>
        <end position="460"/>
    </location>
</feature>
<dbReference type="RefSeq" id="XP_043041402.1">
    <property type="nucleotide sequence ID" value="XM_043179018.1"/>
</dbReference>
<evidence type="ECO:0000313" key="3">
    <source>
        <dbReference type="EMBL" id="KAG7447902.1"/>
    </source>
</evidence>
<evidence type="ECO:0000313" key="4">
    <source>
        <dbReference type="Proteomes" id="UP000812287"/>
    </source>
</evidence>
<dbReference type="Proteomes" id="UP000812287">
    <property type="component" value="Unassembled WGS sequence"/>
</dbReference>
<accession>A0A9P7VW02</accession>
<organism evidence="3 4">
    <name type="scientific">Guyanagaster necrorhizus</name>
    <dbReference type="NCBI Taxonomy" id="856835"/>
    <lineage>
        <taxon>Eukaryota</taxon>
        <taxon>Fungi</taxon>
        <taxon>Dikarya</taxon>
        <taxon>Basidiomycota</taxon>
        <taxon>Agaricomycotina</taxon>
        <taxon>Agaricomycetes</taxon>
        <taxon>Agaricomycetidae</taxon>
        <taxon>Agaricales</taxon>
        <taxon>Marasmiineae</taxon>
        <taxon>Physalacriaceae</taxon>
        <taxon>Guyanagaster</taxon>
    </lineage>
</organism>
<dbReference type="GeneID" id="66101312"/>
<feature type="transmembrane region" description="Helical" evidence="2">
    <location>
        <begin position="172"/>
        <end position="199"/>
    </location>
</feature>
<keyword evidence="2" id="KW-0472">Membrane</keyword>
<sequence>MLVIINTSMTPFGNSPKQRLRSSRRSRTQVSTPLPSFSNVNRRSRLLKVRERNEPDDPTPTKKNHDNDEKDKDEKKPSEKPTKSTDKAAHESAEVLAEEATTVPIPIPVTGTHASLTDCQSQNNSSCLCSPTAASNCPAGKDFFCVLHHFSGVETVGTSPQSQPAAQLHKGLLIAIIATLAVGSAFVLVGIFIIVRACLRPRRRTRPKPSLPILADPYADDQSFDIKEKDSPVFGGKERFSSQNGIWTLAIYPLTDTLPTPAQAAGMTRKLDDDNPLYDHNALSSHSQWPQLSNAIHRSQLPSSHPMHSQTVPMLVLPKAAPPYQAHRQQQSVYCGWLRRYETHPKSCATMKGAIGAGRCSYPRISTIPSTSSKIRAEDVDSFASQKLPPLCRSDSCWNRDTKALASAAGLTSPFLDRMPRSPQPTIYPDDSLSVVDAKANEPPKSPSIRWEAMSSNFNL</sequence>
<comment type="caution">
    <text evidence="3">The sequence shown here is derived from an EMBL/GenBank/DDBJ whole genome shotgun (WGS) entry which is preliminary data.</text>
</comment>
<protein>
    <submittedName>
        <fullName evidence="3">Uncharacterized protein</fullName>
    </submittedName>
</protein>
<gene>
    <name evidence="3" type="ORF">BT62DRAFT_1074438</name>
</gene>
<feature type="compositionally biased region" description="Basic residues" evidence="1">
    <location>
        <begin position="18"/>
        <end position="27"/>
    </location>
</feature>
<dbReference type="OrthoDB" id="2983908at2759"/>